<dbReference type="InterPro" id="IPR036291">
    <property type="entry name" value="NAD(P)-bd_dom_sf"/>
</dbReference>
<accession>A0AAV7FK08</accession>
<reference evidence="6 7" key="1">
    <citation type="journal article" date="2021" name="Hortic Res">
        <title>Chromosome-scale assembly of the Dendrobium chrysotoxum genome enhances the understanding of orchid evolution.</title>
        <authorList>
            <person name="Zhang Y."/>
            <person name="Zhang G.Q."/>
            <person name="Zhang D."/>
            <person name="Liu X.D."/>
            <person name="Xu X.Y."/>
            <person name="Sun W.H."/>
            <person name="Yu X."/>
            <person name="Zhu X."/>
            <person name="Wang Z.W."/>
            <person name="Zhao X."/>
            <person name="Zhong W.Y."/>
            <person name="Chen H."/>
            <person name="Yin W.L."/>
            <person name="Huang T."/>
            <person name="Niu S.C."/>
            <person name="Liu Z.J."/>
        </authorList>
    </citation>
    <scope>NUCLEOTIDE SEQUENCE [LARGE SCALE GENOMIC DNA]</scope>
    <source>
        <strain evidence="6">Lindl</strain>
    </source>
</reference>
<proteinExistence type="inferred from homology"/>
<protein>
    <recommendedName>
        <fullName evidence="5">Noroxomaritidine/norcraugsodine reductase</fullName>
    </recommendedName>
</protein>
<evidence type="ECO:0000256" key="4">
    <source>
        <dbReference type="ARBA" id="ARBA00055943"/>
    </source>
</evidence>
<dbReference type="EMBL" id="JAGFBR010000019">
    <property type="protein sequence ID" value="KAH0448365.1"/>
    <property type="molecule type" value="Genomic_DNA"/>
</dbReference>
<gene>
    <name evidence="6" type="ORF">IEQ34_022165</name>
</gene>
<dbReference type="AlphaFoldDB" id="A0AAV7FK08"/>
<comment type="catalytic activity">
    <reaction evidence="3">
        <text>(10bR,4aS)-noroxomaritidine + NADPH + H(+) = (10bR,4aS)-oxomaritidine + NADP(+)</text>
        <dbReference type="Rhea" id="RHEA:63196"/>
        <dbReference type="ChEBI" id="CHEBI:15378"/>
        <dbReference type="ChEBI" id="CHEBI:57783"/>
        <dbReference type="ChEBI" id="CHEBI:58349"/>
        <dbReference type="ChEBI" id="CHEBI:133995"/>
        <dbReference type="ChEBI" id="CHEBI:146208"/>
    </reaction>
    <physiologicalReaction direction="left-to-right" evidence="3">
        <dbReference type="Rhea" id="RHEA:63197"/>
    </physiologicalReaction>
</comment>
<dbReference type="PRINTS" id="PR00080">
    <property type="entry name" value="SDRFAMILY"/>
</dbReference>
<comment type="catalytic activity">
    <reaction evidence="2">
        <text>(10bS,4aR)-noroxomaritidine + NADPH + H(+) = (10bS,4aR)-oxomaritidine + NADP(+)</text>
        <dbReference type="Rhea" id="RHEA:63200"/>
        <dbReference type="ChEBI" id="CHEBI:15378"/>
        <dbReference type="ChEBI" id="CHEBI:57783"/>
        <dbReference type="ChEBI" id="CHEBI:58349"/>
        <dbReference type="ChEBI" id="CHEBI:133996"/>
        <dbReference type="ChEBI" id="CHEBI:146209"/>
    </reaction>
    <physiologicalReaction direction="left-to-right" evidence="2">
        <dbReference type="Rhea" id="RHEA:63201"/>
    </physiologicalReaction>
</comment>
<comment type="function">
    <text evidence="4">In the Amaryllidaceae alkaloids biosynthesic pathway, catalyzes the conversion of noroxomaritidine to oxomaritidine, a precursor of haemanthamine- and crinamine-type alkaloids, promising anticancer agents. Can also, to some extent, catalyze the condensation of 3,4-dihydroxybenzaldehyde (3,4-DHBA) and tyramine to produce norbelladine, and of isovanillin and tyramine to produce 4'-O-methylnorbelladine.</text>
</comment>
<dbReference type="PRINTS" id="PR00081">
    <property type="entry name" value="GDHRDH"/>
</dbReference>
<dbReference type="Gene3D" id="3.40.50.720">
    <property type="entry name" value="NAD(P)-binding Rossmann-like Domain"/>
    <property type="match status" value="1"/>
</dbReference>
<evidence type="ECO:0000313" key="6">
    <source>
        <dbReference type="EMBL" id="KAH0448365.1"/>
    </source>
</evidence>
<name>A0AAV7FK08_DENCH</name>
<comment type="similarity">
    <text evidence="1">Belongs to the short-chain dehydrogenases/reductases (SDR) family. SDR65C subfamily.</text>
</comment>
<dbReference type="Proteomes" id="UP000775213">
    <property type="component" value="Unassembled WGS sequence"/>
</dbReference>
<dbReference type="SUPFAM" id="SSF51735">
    <property type="entry name" value="NAD(P)-binding Rossmann-fold domains"/>
    <property type="match status" value="1"/>
</dbReference>
<organism evidence="6 7">
    <name type="scientific">Dendrobium chrysotoxum</name>
    <name type="common">Orchid</name>
    <dbReference type="NCBI Taxonomy" id="161865"/>
    <lineage>
        <taxon>Eukaryota</taxon>
        <taxon>Viridiplantae</taxon>
        <taxon>Streptophyta</taxon>
        <taxon>Embryophyta</taxon>
        <taxon>Tracheophyta</taxon>
        <taxon>Spermatophyta</taxon>
        <taxon>Magnoliopsida</taxon>
        <taxon>Liliopsida</taxon>
        <taxon>Asparagales</taxon>
        <taxon>Orchidaceae</taxon>
        <taxon>Epidendroideae</taxon>
        <taxon>Malaxideae</taxon>
        <taxon>Dendrobiinae</taxon>
        <taxon>Dendrobium</taxon>
    </lineage>
</organism>
<dbReference type="FunFam" id="3.40.50.720:FF:000084">
    <property type="entry name" value="Short-chain dehydrogenase reductase"/>
    <property type="match status" value="1"/>
</dbReference>
<dbReference type="PANTHER" id="PTHR42820:SF1">
    <property type="entry name" value="SHORT-CHAIN DEHYDROGENASE_REDUCTASE FAMILY PROTEIN"/>
    <property type="match status" value="1"/>
</dbReference>
<keyword evidence="7" id="KW-1185">Reference proteome</keyword>
<evidence type="ECO:0000256" key="5">
    <source>
        <dbReference type="ARBA" id="ARBA00069361"/>
    </source>
</evidence>
<dbReference type="Pfam" id="PF13561">
    <property type="entry name" value="adh_short_C2"/>
    <property type="match status" value="1"/>
</dbReference>
<evidence type="ECO:0000256" key="2">
    <source>
        <dbReference type="ARBA" id="ARBA00050958"/>
    </source>
</evidence>
<comment type="caution">
    <text evidence="6">The sequence shown here is derived from an EMBL/GenBank/DDBJ whole genome shotgun (WGS) entry which is preliminary data.</text>
</comment>
<dbReference type="PANTHER" id="PTHR42820">
    <property type="entry name" value="SHORT-CHAIN DEHYDROGENASE REDUCTASE"/>
    <property type="match status" value="1"/>
</dbReference>
<dbReference type="InterPro" id="IPR002347">
    <property type="entry name" value="SDR_fam"/>
</dbReference>
<evidence type="ECO:0000256" key="1">
    <source>
        <dbReference type="ARBA" id="ARBA00025714"/>
    </source>
</evidence>
<evidence type="ECO:0000256" key="3">
    <source>
        <dbReference type="ARBA" id="ARBA00052456"/>
    </source>
</evidence>
<sequence>MEYFNFLKATRIHSPLVARLLHPYVGRKFNSSFILLGSKLTITWMTTTKKYNKLRILKFNEPYYEMGKIGCLTLGQSLVAFIEFYIKAHTDPNCIYTKRVLPIDEFNLVIESESEREISHMALNKLRLEGKVAIITGGASGIGETTTRLFVAHGAAVVIADLNDSLGHLVAASISPPGRCTFIHCDVRNEQHLAAAVDHAITTYGRLDIMFSNAGVAGALTGVLDLDPAGLDDTLAVHVRGTALAIKHAGRAMVAAGTRGSIICTASVASIHGGLAPVAYTTAKHAVLGLTKAAAAELGGKGVRVNCVSPYLLATPLTCGGYGVDAAKLEEISCAGANLKGAVLKPADVAAAVLFLASDESGFVSGHNFVIDGGTTVVNSTLLQIG</sequence>
<evidence type="ECO:0000313" key="7">
    <source>
        <dbReference type="Proteomes" id="UP000775213"/>
    </source>
</evidence>